<keyword evidence="4 12" id="KW-0732">Signal</keyword>
<dbReference type="GeneTree" id="ENSGT00950000182788"/>
<sequence>MNIFGIKMLSKMLLLLILSAAVNESTQPGCNLPSLNPRAVSKDGDIIIGGIFPVKIMNSLTENIFMEKPGHQSCERFILRAYRWVQVMIFAIEEINQNPKLLPNITLGYEIYDSCKQISRALEGTMWMITGQEEPIPNYRCKSHTPLAAIIGEALSEITTSVATLLGIYNYPQVSYFSTVDILSDRYQFPSFFRTIPNGNVRSHSLVQLLANFGWTWVGIIATDTEFGELSTQSLKKELGKTNACIGFSEIIPLIYSAKMINHVVDVIKRSSVNAIVIISSETYIVPLMEEVTKQNITGKIWVATETWSTSASFFKDDLAKTLTGTIGIATHKGDIPGFRNFLLKLHPFTSENNLYLENFWEHIFGCTWPKTSTNHTTALDELDEGVKLCTGAENLNELDIPFFDPSESRITYNVYNAVYAVAHALHDLYTCKPGEGPFYNGTCANIQHFEPWQLLHYVKNVHFKNALGDEVFFDDLGNPLALYDIVNWHLTPDGNLNYAVVGTIDFSASHGKNFIINSSALMWNGGYTEVPHSVCSESCPHGYRKVAQQGKPTCCFDCTQCSEGEISNQTDSTDCLKCPDDHWSNQRRDECIPKTIEFLSYEEPLGATLASISVASSLLPVTILSTFIKYRDTPIVKANNRELSYVLLLAMIFSFLCSLIFIGYPKRVTCMLRQAAFGIIFALCVSCVLAKTIMVVIAFNATKPSSNLKKWVGHKLPNTIVFVCTLLQVIICIAWLTSSPPFPEQNMKSQPGKIIIECNEGSTIAFWCVLGYMGLLATVSFTVAFLSRNLPDSFNEAMYITFSMLVFVSVWLAFIPAYLSTRGKYMVAVEIFAILASGAGLLSCIFFPKCYIILLRPDMNSKEYILGK</sequence>
<dbReference type="PANTHER" id="PTHR24061">
    <property type="entry name" value="CALCIUM-SENSING RECEPTOR-RELATED"/>
    <property type="match status" value="1"/>
</dbReference>
<dbReference type="Pfam" id="PF00003">
    <property type="entry name" value="7tm_3"/>
    <property type="match status" value="1"/>
</dbReference>
<feature type="transmembrane region" description="Helical" evidence="11">
    <location>
        <begin position="832"/>
        <end position="855"/>
    </location>
</feature>
<dbReference type="GO" id="GO:0005886">
    <property type="term" value="C:plasma membrane"/>
    <property type="evidence" value="ECO:0007669"/>
    <property type="project" value="UniProtKB-SubCell"/>
</dbReference>
<evidence type="ECO:0000256" key="7">
    <source>
        <dbReference type="ARBA" id="ARBA00023136"/>
    </source>
</evidence>
<dbReference type="SUPFAM" id="SSF57184">
    <property type="entry name" value="Growth factor receptor domain"/>
    <property type="match status" value="1"/>
</dbReference>
<accession>H3AB54</accession>
<feature type="transmembrane region" description="Helical" evidence="11">
    <location>
        <begin position="765"/>
        <end position="787"/>
    </location>
</feature>
<dbReference type="EMBL" id="AFYH01226616">
    <property type="status" value="NOT_ANNOTATED_CDS"/>
    <property type="molecule type" value="Genomic_DNA"/>
</dbReference>
<dbReference type="Gene3D" id="3.40.50.2300">
    <property type="match status" value="2"/>
</dbReference>
<feature type="domain" description="G-protein coupled receptors family 3 profile" evidence="13">
    <location>
        <begin position="606"/>
        <end position="869"/>
    </location>
</feature>
<dbReference type="PANTHER" id="PTHR24061:SF0">
    <property type="entry name" value="C-FAMILY ODORANT RECEPTOR OLFCT1"/>
    <property type="match status" value="1"/>
</dbReference>
<evidence type="ECO:0000313" key="15">
    <source>
        <dbReference type="Proteomes" id="UP000008672"/>
    </source>
</evidence>
<dbReference type="GO" id="GO:0004930">
    <property type="term" value="F:G protein-coupled receptor activity"/>
    <property type="evidence" value="ECO:0007669"/>
    <property type="project" value="UniProtKB-KW"/>
</dbReference>
<name>H3AB54_LATCH</name>
<feature type="transmembrane region" description="Helical" evidence="11">
    <location>
        <begin position="721"/>
        <end position="739"/>
    </location>
</feature>
<evidence type="ECO:0000256" key="12">
    <source>
        <dbReference type="SAM" id="SignalP"/>
    </source>
</evidence>
<dbReference type="InterPro" id="IPR000068">
    <property type="entry name" value="GPCR_3_Ca_sens_rcpt-rel"/>
</dbReference>
<feature type="signal peptide" evidence="12">
    <location>
        <begin position="1"/>
        <end position="24"/>
    </location>
</feature>
<dbReference type="CDD" id="cd15283">
    <property type="entry name" value="7tmC_V2R_pheromone"/>
    <property type="match status" value="1"/>
</dbReference>
<dbReference type="Pfam" id="PF01094">
    <property type="entry name" value="ANF_receptor"/>
    <property type="match status" value="1"/>
</dbReference>
<evidence type="ECO:0000256" key="6">
    <source>
        <dbReference type="ARBA" id="ARBA00023040"/>
    </source>
</evidence>
<feature type="transmembrane region" description="Helical" evidence="11">
    <location>
        <begin position="799"/>
        <end position="820"/>
    </location>
</feature>
<evidence type="ECO:0000256" key="8">
    <source>
        <dbReference type="ARBA" id="ARBA00023170"/>
    </source>
</evidence>
<keyword evidence="9" id="KW-0325">Glycoprotein</keyword>
<keyword evidence="2" id="KW-1003">Cell membrane</keyword>
<keyword evidence="7 11" id="KW-0472">Membrane</keyword>
<dbReference type="InterPro" id="IPR000337">
    <property type="entry name" value="GPCR_3"/>
</dbReference>
<keyword evidence="5 11" id="KW-1133">Transmembrane helix</keyword>
<dbReference type="OMA" id="RYNICAG"/>
<evidence type="ECO:0000256" key="1">
    <source>
        <dbReference type="ARBA" id="ARBA00004651"/>
    </source>
</evidence>
<evidence type="ECO:0000256" key="11">
    <source>
        <dbReference type="SAM" id="Phobius"/>
    </source>
</evidence>
<dbReference type="PRINTS" id="PR01535">
    <property type="entry name" value="VOMERONASL2R"/>
</dbReference>
<evidence type="ECO:0000256" key="10">
    <source>
        <dbReference type="ARBA" id="ARBA00023224"/>
    </source>
</evidence>
<proteinExistence type="predicted"/>
<dbReference type="EMBL" id="AFYH01226615">
    <property type="status" value="NOT_ANNOTATED_CDS"/>
    <property type="molecule type" value="Genomic_DNA"/>
</dbReference>
<dbReference type="HOGENOM" id="CLU_005389_5_0_1"/>
<dbReference type="InterPro" id="IPR028082">
    <property type="entry name" value="Peripla_BP_I"/>
</dbReference>
<dbReference type="PROSITE" id="PS50259">
    <property type="entry name" value="G_PROTEIN_RECEP_F3_4"/>
    <property type="match status" value="1"/>
</dbReference>
<feature type="chain" id="PRO_5047157461" description="G-protein coupled receptors family 3 profile domain-containing protein" evidence="12">
    <location>
        <begin position="25"/>
        <end position="869"/>
    </location>
</feature>
<feature type="transmembrane region" description="Helical" evidence="11">
    <location>
        <begin position="606"/>
        <end position="625"/>
    </location>
</feature>
<reference evidence="14" key="3">
    <citation type="submission" date="2025-09" db="UniProtKB">
        <authorList>
            <consortium name="Ensembl"/>
        </authorList>
    </citation>
    <scope>IDENTIFICATION</scope>
</reference>
<evidence type="ECO:0000256" key="3">
    <source>
        <dbReference type="ARBA" id="ARBA00022692"/>
    </source>
</evidence>
<gene>
    <name evidence="14" type="primary">LOC102354119</name>
</gene>
<dbReference type="SUPFAM" id="SSF53822">
    <property type="entry name" value="Periplasmic binding protein-like I"/>
    <property type="match status" value="1"/>
</dbReference>
<evidence type="ECO:0000313" key="14">
    <source>
        <dbReference type="Ensembl" id="ENSLACP00000006875.1"/>
    </source>
</evidence>
<dbReference type="eggNOG" id="KOG1056">
    <property type="taxonomic scope" value="Eukaryota"/>
</dbReference>
<dbReference type="InterPro" id="IPR009030">
    <property type="entry name" value="Growth_fac_rcpt_cys_sf"/>
</dbReference>
<dbReference type="AlphaFoldDB" id="H3AB54"/>
<keyword evidence="3 11" id="KW-0812">Transmembrane</keyword>
<evidence type="ECO:0000259" key="13">
    <source>
        <dbReference type="PROSITE" id="PS50259"/>
    </source>
</evidence>
<feature type="transmembrane region" description="Helical" evidence="11">
    <location>
        <begin position="677"/>
        <end position="700"/>
    </location>
</feature>
<keyword evidence="15" id="KW-1185">Reference proteome</keyword>
<dbReference type="InterPro" id="IPR038550">
    <property type="entry name" value="GPCR_3_9-Cys_sf"/>
</dbReference>
<comment type="subcellular location">
    <subcellularLocation>
        <location evidence="1">Cell membrane</location>
        <topology evidence="1">Multi-pass membrane protein</topology>
    </subcellularLocation>
</comment>
<protein>
    <recommendedName>
        <fullName evidence="13">G-protein coupled receptors family 3 profile domain-containing protein</fullName>
    </recommendedName>
</protein>
<keyword evidence="10" id="KW-0807">Transducer</keyword>
<reference evidence="15" key="1">
    <citation type="submission" date="2011-08" db="EMBL/GenBank/DDBJ databases">
        <title>The draft genome of Latimeria chalumnae.</title>
        <authorList>
            <person name="Di Palma F."/>
            <person name="Alfoldi J."/>
            <person name="Johnson J."/>
            <person name="Berlin A."/>
            <person name="Gnerre S."/>
            <person name="Jaffe D."/>
            <person name="MacCallum I."/>
            <person name="Young S."/>
            <person name="Walker B.J."/>
            <person name="Lander E."/>
            <person name="Lindblad-Toh K."/>
        </authorList>
    </citation>
    <scope>NUCLEOTIDE SEQUENCE [LARGE SCALE GENOMIC DNA]</scope>
    <source>
        <strain evidence="15">Wild caught</strain>
    </source>
</reference>
<feature type="transmembrane region" description="Helical" evidence="11">
    <location>
        <begin position="646"/>
        <end position="665"/>
    </location>
</feature>
<reference evidence="14" key="2">
    <citation type="submission" date="2025-08" db="UniProtKB">
        <authorList>
            <consortium name="Ensembl"/>
        </authorList>
    </citation>
    <scope>IDENTIFICATION</scope>
</reference>
<keyword evidence="8" id="KW-0675">Receptor</keyword>
<dbReference type="Pfam" id="PF07562">
    <property type="entry name" value="NCD3G"/>
    <property type="match status" value="1"/>
</dbReference>
<evidence type="ECO:0000256" key="5">
    <source>
        <dbReference type="ARBA" id="ARBA00022989"/>
    </source>
</evidence>
<evidence type="ECO:0000256" key="9">
    <source>
        <dbReference type="ARBA" id="ARBA00023180"/>
    </source>
</evidence>
<keyword evidence="6" id="KW-0297">G-protein coupled receptor</keyword>
<dbReference type="InterPro" id="IPR004073">
    <property type="entry name" value="GPCR_3_vmron_rcpt_2"/>
</dbReference>
<dbReference type="PRINTS" id="PR00248">
    <property type="entry name" value="GPCRMGR"/>
</dbReference>
<evidence type="ECO:0000256" key="4">
    <source>
        <dbReference type="ARBA" id="ARBA00022729"/>
    </source>
</evidence>
<dbReference type="Gene3D" id="2.10.50.30">
    <property type="entry name" value="GPCR, family 3, nine cysteines domain"/>
    <property type="match status" value="1"/>
</dbReference>
<dbReference type="Ensembl" id="ENSLACT00000006934.1">
    <property type="protein sequence ID" value="ENSLACP00000006875.1"/>
    <property type="gene ID" value="ENSLACG00000006102.1"/>
</dbReference>
<dbReference type="Proteomes" id="UP000008672">
    <property type="component" value="Unassembled WGS sequence"/>
</dbReference>
<evidence type="ECO:0000256" key="2">
    <source>
        <dbReference type="ARBA" id="ARBA00022475"/>
    </source>
</evidence>
<dbReference type="InterPro" id="IPR017978">
    <property type="entry name" value="GPCR_3_C"/>
</dbReference>
<organism evidence="14 15">
    <name type="scientific">Latimeria chalumnae</name>
    <name type="common">Coelacanth</name>
    <dbReference type="NCBI Taxonomy" id="7897"/>
    <lineage>
        <taxon>Eukaryota</taxon>
        <taxon>Metazoa</taxon>
        <taxon>Chordata</taxon>
        <taxon>Craniata</taxon>
        <taxon>Vertebrata</taxon>
        <taxon>Euteleostomi</taxon>
        <taxon>Coelacanthiformes</taxon>
        <taxon>Coelacanthidae</taxon>
        <taxon>Latimeria</taxon>
    </lineage>
</organism>
<dbReference type="InterPro" id="IPR001828">
    <property type="entry name" value="ANF_lig-bd_rcpt"/>
</dbReference>
<dbReference type="InterPro" id="IPR011500">
    <property type="entry name" value="GPCR_3_9-Cys_dom"/>
</dbReference>
<dbReference type="InParanoid" id="H3AB54"/>